<evidence type="ECO:0000256" key="3">
    <source>
        <dbReference type="ARBA" id="ARBA00007739"/>
    </source>
</evidence>
<comment type="similarity">
    <text evidence="3">In the N-terminal section; belongs to the glycosyltransferase 51 family.</text>
</comment>
<reference evidence="15 16" key="1">
    <citation type="submission" date="2020-09" db="EMBL/GenBank/DDBJ databases">
        <title>Roseomonas.</title>
        <authorList>
            <person name="Zhu W."/>
        </authorList>
    </citation>
    <scope>NUCLEOTIDE SEQUENCE [LARGE SCALE GENOMIC DNA]</scope>
    <source>
        <strain evidence="15 16">1311</strain>
    </source>
</reference>
<evidence type="ECO:0000256" key="2">
    <source>
        <dbReference type="ARBA" id="ARBA00007090"/>
    </source>
</evidence>
<dbReference type="NCBIfam" id="TIGR02074">
    <property type="entry name" value="PBP_1a_fam"/>
    <property type="match status" value="1"/>
</dbReference>
<sequence>MTESRTTPRRRLLPRLPLLLGGGMGVVALGLVVYLGWCLLQMPVGGGMQPTATAATLILENRDGTGFATRGVLRGEPVSADALPQPLTDAIIAIEDRRFYSHHGIDPRGILRAVTRAVSSGRLREGASTITQQLARMTYLSQEKTLSRKVQEAMLALWLESRLSKQEILARYMNTAYFGAGAVGVDAAARRYFGKSAGDVTLAEAAMLAGLLRAPSALAPTTNMEGAWQRANVVLQVMQETGLATPEQVAAARAAPPVLKAPPEPLVGRGYFSDWADAEARRLVGPMPVDLSVRTTLDPALQDLAEKVVTRHLAQTGGKQQAGQAALLALAPDGSVLAMVGGRDYAESQFNRTSQARRQPGSLFKLFVYAAALEEGWRPDQTIQDTPITIDGWSPGNSGGRYRGAMTLREAFAQSSNTAAVRLQEAVGRDKVAAMARRLGLSAEMPLNPSMALGTTEATLAEMVTAFGRIGYGTQIEPYVVQEVRARDRALYTRPPAPTAPLVPPRVQQGMLDMMLAVVRDGTGRAARLERPVAGKTGTTQDSRDAWFIGMTADAVVGVWVGNDDNSPTKNVHGGGLPARIWRDFMEEADKLHTAAAPSAAVQPSPAREEQLRGVPQVLDTATLLIGGREVRLAGLVGLPSGDFVAAMTQWISGREAVCEARSSESWECRVGGRSLSELVLSNGGGRASTDAPPELRQAERAARQARLGIWGG</sequence>
<evidence type="ECO:0000256" key="11">
    <source>
        <dbReference type="ARBA" id="ARBA00049902"/>
    </source>
</evidence>
<accession>A0ABS3KH99</accession>
<dbReference type="InterPro" id="IPR001460">
    <property type="entry name" value="PCN-bd_Tpept"/>
</dbReference>
<dbReference type="Gene3D" id="3.40.710.10">
    <property type="entry name" value="DD-peptidase/beta-lactamase superfamily"/>
    <property type="match status" value="1"/>
</dbReference>
<evidence type="ECO:0000313" key="15">
    <source>
        <dbReference type="EMBL" id="MBO1076367.1"/>
    </source>
</evidence>
<keyword evidence="12" id="KW-1133">Transmembrane helix</keyword>
<evidence type="ECO:0000259" key="14">
    <source>
        <dbReference type="Pfam" id="PF00912"/>
    </source>
</evidence>
<evidence type="ECO:0000256" key="12">
    <source>
        <dbReference type="SAM" id="Phobius"/>
    </source>
</evidence>
<dbReference type="SUPFAM" id="SSF56601">
    <property type="entry name" value="beta-lactamase/transpeptidase-like"/>
    <property type="match status" value="1"/>
</dbReference>
<evidence type="ECO:0000256" key="8">
    <source>
        <dbReference type="ARBA" id="ARBA00022801"/>
    </source>
</evidence>
<keyword evidence="8" id="KW-0378">Hydrolase</keyword>
<keyword evidence="6" id="KW-0328">Glycosyltransferase</keyword>
<dbReference type="SUPFAM" id="SSF50199">
    <property type="entry name" value="Staphylococcal nuclease"/>
    <property type="match status" value="1"/>
</dbReference>
<dbReference type="PANTHER" id="PTHR32282:SF33">
    <property type="entry name" value="PEPTIDOGLYCAN GLYCOSYLTRANSFERASE"/>
    <property type="match status" value="1"/>
</dbReference>
<dbReference type="InterPro" id="IPR012338">
    <property type="entry name" value="Beta-lactam/transpept-like"/>
</dbReference>
<evidence type="ECO:0000256" key="4">
    <source>
        <dbReference type="ARBA" id="ARBA00022645"/>
    </source>
</evidence>
<dbReference type="Proteomes" id="UP001518990">
    <property type="component" value="Unassembled WGS sequence"/>
</dbReference>
<dbReference type="Pfam" id="PF00912">
    <property type="entry name" value="Transgly"/>
    <property type="match status" value="1"/>
</dbReference>
<keyword evidence="12" id="KW-0812">Transmembrane</keyword>
<feature type="domain" description="Glycosyl transferase family 51" evidence="14">
    <location>
        <begin position="74"/>
        <end position="239"/>
    </location>
</feature>
<keyword evidence="7" id="KW-0808">Transferase</keyword>
<comment type="caution">
    <text evidence="15">The sequence shown here is derived from an EMBL/GenBank/DDBJ whole genome shotgun (WGS) entry which is preliminary data.</text>
</comment>
<evidence type="ECO:0000256" key="5">
    <source>
        <dbReference type="ARBA" id="ARBA00022670"/>
    </source>
</evidence>
<evidence type="ECO:0000256" key="10">
    <source>
        <dbReference type="ARBA" id="ARBA00044770"/>
    </source>
</evidence>
<protein>
    <recommendedName>
        <fullName evidence="10">peptidoglycan glycosyltransferase</fullName>
        <ecNumber evidence="10">2.4.99.28</ecNumber>
    </recommendedName>
</protein>
<dbReference type="PANTHER" id="PTHR32282">
    <property type="entry name" value="BINDING PROTEIN TRANSPEPTIDASE, PUTATIVE-RELATED"/>
    <property type="match status" value="1"/>
</dbReference>
<keyword evidence="9" id="KW-0511">Multifunctional enzyme</keyword>
<evidence type="ECO:0000256" key="7">
    <source>
        <dbReference type="ARBA" id="ARBA00022679"/>
    </source>
</evidence>
<gene>
    <name evidence="15" type="ORF">IAI60_17285</name>
</gene>
<dbReference type="InterPro" id="IPR023346">
    <property type="entry name" value="Lysozyme-like_dom_sf"/>
</dbReference>
<comment type="pathway">
    <text evidence="1">Cell wall biogenesis; peptidoglycan biosynthesis.</text>
</comment>
<dbReference type="InterPro" id="IPR035437">
    <property type="entry name" value="SNase_OB-fold_sf"/>
</dbReference>
<evidence type="ECO:0000256" key="6">
    <source>
        <dbReference type="ARBA" id="ARBA00022676"/>
    </source>
</evidence>
<name>A0ABS3KH99_9PROT</name>
<evidence type="ECO:0000259" key="13">
    <source>
        <dbReference type="Pfam" id="PF00905"/>
    </source>
</evidence>
<dbReference type="EMBL" id="JACTNF010000021">
    <property type="protein sequence ID" value="MBO1076367.1"/>
    <property type="molecule type" value="Genomic_DNA"/>
</dbReference>
<dbReference type="InterPro" id="IPR036950">
    <property type="entry name" value="PBP_transglycosylase"/>
</dbReference>
<evidence type="ECO:0000313" key="16">
    <source>
        <dbReference type="Proteomes" id="UP001518990"/>
    </source>
</evidence>
<proteinExistence type="inferred from homology"/>
<keyword evidence="5" id="KW-0645">Protease</keyword>
<feature type="transmembrane region" description="Helical" evidence="12">
    <location>
        <begin position="12"/>
        <end position="37"/>
    </location>
</feature>
<evidence type="ECO:0000256" key="9">
    <source>
        <dbReference type="ARBA" id="ARBA00023268"/>
    </source>
</evidence>
<dbReference type="SUPFAM" id="SSF53955">
    <property type="entry name" value="Lysozyme-like"/>
    <property type="match status" value="1"/>
</dbReference>
<dbReference type="Pfam" id="PF00905">
    <property type="entry name" value="Transpeptidase"/>
    <property type="match status" value="1"/>
</dbReference>
<feature type="domain" description="Penicillin-binding protein transpeptidase" evidence="13">
    <location>
        <begin position="329"/>
        <end position="587"/>
    </location>
</feature>
<dbReference type="EC" id="2.4.99.28" evidence="10"/>
<keyword evidence="16" id="KW-1185">Reference proteome</keyword>
<keyword evidence="4" id="KW-0121">Carboxypeptidase</keyword>
<comment type="catalytic activity">
    <reaction evidence="11">
        <text>[GlcNAc-(1-&gt;4)-Mur2Ac(oyl-L-Ala-gamma-D-Glu-L-Lys-D-Ala-D-Ala)](n)-di-trans,octa-cis-undecaprenyl diphosphate + beta-D-GlcNAc-(1-&gt;4)-Mur2Ac(oyl-L-Ala-gamma-D-Glu-L-Lys-D-Ala-D-Ala)-di-trans,octa-cis-undecaprenyl diphosphate = [GlcNAc-(1-&gt;4)-Mur2Ac(oyl-L-Ala-gamma-D-Glu-L-Lys-D-Ala-D-Ala)](n+1)-di-trans,octa-cis-undecaprenyl diphosphate + di-trans,octa-cis-undecaprenyl diphosphate + H(+)</text>
        <dbReference type="Rhea" id="RHEA:23708"/>
        <dbReference type="Rhea" id="RHEA-COMP:9602"/>
        <dbReference type="Rhea" id="RHEA-COMP:9603"/>
        <dbReference type="ChEBI" id="CHEBI:15378"/>
        <dbReference type="ChEBI" id="CHEBI:58405"/>
        <dbReference type="ChEBI" id="CHEBI:60033"/>
        <dbReference type="ChEBI" id="CHEBI:78435"/>
        <dbReference type="EC" id="2.4.99.28"/>
    </reaction>
</comment>
<dbReference type="Gene3D" id="1.10.3810.10">
    <property type="entry name" value="Biosynthetic peptidoglycan transglycosylase-like"/>
    <property type="match status" value="1"/>
</dbReference>
<comment type="similarity">
    <text evidence="2">In the C-terminal section; belongs to the transpeptidase family.</text>
</comment>
<dbReference type="RefSeq" id="WP_207449296.1">
    <property type="nucleotide sequence ID" value="NZ_CP061091.1"/>
</dbReference>
<evidence type="ECO:0000256" key="1">
    <source>
        <dbReference type="ARBA" id="ARBA00004752"/>
    </source>
</evidence>
<dbReference type="InterPro" id="IPR050396">
    <property type="entry name" value="Glycosyltr_51/Transpeptidase"/>
</dbReference>
<dbReference type="InterPro" id="IPR001264">
    <property type="entry name" value="Glyco_trans_51"/>
</dbReference>
<keyword evidence="12" id="KW-0472">Membrane</keyword>
<organism evidence="15 16">
    <name type="scientific">Roseomonas marmotae</name>
    <dbReference type="NCBI Taxonomy" id="2768161"/>
    <lineage>
        <taxon>Bacteria</taxon>
        <taxon>Pseudomonadati</taxon>
        <taxon>Pseudomonadota</taxon>
        <taxon>Alphaproteobacteria</taxon>
        <taxon>Acetobacterales</taxon>
        <taxon>Roseomonadaceae</taxon>
        <taxon>Roseomonas</taxon>
    </lineage>
</organism>